<dbReference type="GO" id="GO:0035597">
    <property type="term" value="F:tRNA-2-methylthio-N(6)-dimethylallyladenosine(37) synthase activity"/>
    <property type="evidence" value="ECO:0007669"/>
    <property type="project" value="UniProtKB-EC"/>
</dbReference>
<evidence type="ECO:0000256" key="13">
    <source>
        <dbReference type="ARBA" id="ARBA00052587"/>
    </source>
</evidence>
<comment type="catalytic activity">
    <reaction evidence="11">
        <text>N(6)-dimethylallyladenosine(37) in tRNA + (sulfur carrier)-SH + AH2 + S-adenosyl-L-methionine = 2-thio-N(6)-dimethylallyladenosine(37) in tRNA + (sulfur carrier)-H + 5'-deoxyadenosine + L-methionine + A + H(+)</text>
        <dbReference type="Rhea" id="RHEA:36339"/>
        <dbReference type="Rhea" id="RHEA-COMP:10375"/>
        <dbReference type="Rhea" id="RHEA-COMP:10377"/>
        <dbReference type="Rhea" id="RHEA-COMP:14737"/>
        <dbReference type="Rhea" id="RHEA-COMP:14739"/>
        <dbReference type="ChEBI" id="CHEBI:13193"/>
        <dbReference type="ChEBI" id="CHEBI:15378"/>
        <dbReference type="ChEBI" id="CHEBI:17319"/>
        <dbReference type="ChEBI" id="CHEBI:17499"/>
        <dbReference type="ChEBI" id="CHEBI:29917"/>
        <dbReference type="ChEBI" id="CHEBI:57844"/>
        <dbReference type="ChEBI" id="CHEBI:59789"/>
        <dbReference type="ChEBI" id="CHEBI:64428"/>
        <dbReference type="ChEBI" id="CHEBI:74415"/>
        <dbReference type="ChEBI" id="CHEBI:74416"/>
    </reaction>
    <physiologicalReaction direction="left-to-right" evidence="11">
        <dbReference type="Rhea" id="RHEA:36340"/>
    </physiologicalReaction>
</comment>
<dbReference type="InterPro" id="IPR005839">
    <property type="entry name" value="Methylthiotransferase"/>
</dbReference>
<dbReference type="Pfam" id="PF01938">
    <property type="entry name" value="TRAM"/>
    <property type="match status" value="1"/>
</dbReference>
<keyword evidence="8 14" id="KW-0408">Iron</keyword>
<dbReference type="PROSITE" id="PS01278">
    <property type="entry name" value="MTTASE_RADICAL"/>
    <property type="match status" value="1"/>
</dbReference>
<dbReference type="AlphaFoldDB" id="A0A0W1ALY3"/>
<feature type="binding site" evidence="14">
    <location>
        <position position="12"/>
    </location>
    <ligand>
        <name>[4Fe-4S] cluster</name>
        <dbReference type="ChEBI" id="CHEBI:49883"/>
        <label>1</label>
    </ligand>
</feature>
<feature type="domain" description="MTTase N-terminal" evidence="16">
    <location>
        <begin position="3"/>
        <end position="120"/>
    </location>
</feature>
<evidence type="ECO:0000256" key="7">
    <source>
        <dbReference type="ARBA" id="ARBA00022723"/>
    </source>
</evidence>
<dbReference type="InterPro" id="IPR023404">
    <property type="entry name" value="rSAM_horseshoe"/>
</dbReference>
<reference evidence="18 19" key="1">
    <citation type="submission" date="2015-11" db="EMBL/GenBank/DDBJ databases">
        <title>Genomic analysis of 38 Legionella species identifies large and diverse effector repertoires.</title>
        <authorList>
            <person name="Burstein D."/>
            <person name="Amaro F."/>
            <person name="Zusman T."/>
            <person name="Lifshitz Z."/>
            <person name="Cohen O."/>
            <person name="Gilbert J.A."/>
            <person name="Pupko T."/>
            <person name="Shuman H.A."/>
            <person name="Segal G."/>
        </authorList>
    </citation>
    <scope>NUCLEOTIDE SEQUENCE [LARGE SCALE GENOMIC DNA]</scope>
    <source>
        <strain evidence="18 19">ATCC 51914</strain>
    </source>
</reference>
<comment type="function">
    <text evidence="1 14">Catalyzes the methylthiolation of N6-(dimethylallyl)adenosine (i(6)A), leading to the formation of 2-methylthio-N6-(dimethylallyl)adenosine (ms(2)i(6)A) at position 37 in tRNAs that read codons beginning with uridine.</text>
</comment>
<keyword evidence="19" id="KW-1185">Reference proteome</keyword>
<keyword evidence="7 14" id="KW-0479">Metal-binding</keyword>
<proteinExistence type="inferred from homology"/>
<dbReference type="PROSITE" id="PS50926">
    <property type="entry name" value="TRAM"/>
    <property type="match status" value="1"/>
</dbReference>
<dbReference type="Gene3D" id="3.80.30.20">
    <property type="entry name" value="tm_1862 like domain"/>
    <property type="match status" value="1"/>
</dbReference>
<dbReference type="InterPro" id="IPR006638">
    <property type="entry name" value="Elp3/MiaA/NifB-like_rSAM"/>
</dbReference>
<comment type="subcellular location">
    <subcellularLocation>
        <location evidence="14">Cytoplasm</location>
    </subcellularLocation>
</comment>
<dbReference type="NCBIfam" id="TIGR01574">
    <property type="entry name" value="miaB-methiolase"/>
    <property type="match status" value="1"/>
</dbReference>
<dbReference type="PATRIC" id="fig|66969.6.peg.913"/>
<comment type="similarity">
    <text evidence="14">Belongs to the methylthiotransferase family. MiaB subfamily.</text>
</comment>
<dbReference type="InterPro" id="IPR006463">
    <property type="entry name" value="MiaB_methiolase"/>
</dbReference>
<dbReference type="STRING" id="66969.Lwal_0839"/>
<sequence>MVKKLYIKTNGCQMNEYDSTKMADVLQASHGLVKTDNVEEADVILLNTCSIREKAQEKVFSQLGQWREYKAKNPHVIIGVGGCVASQEGADIVKRAPFVDIVFGPQTLHRLPDLLREREQKKKAVVDISFPEIEKFDHLPAPRADGPTAFVSIMEGCSKYCSFCVVPYTRGVEISRPFDDVLAECYQLASQGVREINLLGQNVNDYRGEMDNGDIADLALLIHYVAAIEGIGRIRFTTSHPLAFSDNLINAFAEVPELANHLHLPVQSGSDRILGLMKRGYTGLEYKSKIRKLRKVRPDIRLSTDIIVGFPGESDKDFQDTMDLVHDMGFDTSFSFIYSPRPGTPAANLPDDTPLEVKKQRLQILQNRLLINASRYSESMIGSKQRILVTGFSKKDSKQLSGRTECNRVVNFEGPEDLIGQFIDVQITDALPNSLRGRLLEVDMLVI</sequence>
<dbReference type="PROSITE" id="PS51449">
    <property type="entry name" value="MTTASE_N"/>
    <property type="match status" value="1"/>
</dbReference>
<feature type="domain" description="TRAM" evidence="15">
    <location>
        <begin position="378"/>
        <end position="441"/>
    </location>
</feature>
<evidence type="ECO:0000259" key="17">
    <source>
        <dbReference type="PROSITE" id="PS51918"/>
    </source>
</evidence>
<evidence type="ECO:0000256" key="14">
    <source>
        <dbReference type="HAMAP-Rule" id="MF_01864"/>
    </source>
</evidence>
<dbReference type="SFLD" id="SFLDS00029">
    <property type="entry name" value="Radical_SAM"/>
    <property type="match status" value="1"/>
</dbReference>
<feature type="binding site" evidence="14">
    <location>
        <position position="49"/>
    </location>
    <ligand>
        <name>[4Fe-4S] cluster</name>
        <dbReference type="ChEBI" id="CHEBI:49883"/>
        <label>1</label>
    </ligand>
</feature>
<evidence type="ECO:0000256" key="3">
    <source>
        <dbReference type="ARBA" id="ARBA00022490"/>
    </source>
</evidence>
<keyword evidence="3 14" id="KW-0963">Cytoplasm</keyword>
<evidence type="ECO:0000259" key="15">
    <source>
        <dbReference type="PROSITE" id="PS50926"/>
    </source>
</evidence>
<keyword evidence="4 14" id="KW-0808">Transferase</keyword>
<organism evidence="18 19">
    <name type="scientific">Legionella waltersii</name>
    <dbReference type="NCBI Taxonomy" id="66969"/>
    <lineage>
        <taxon>Bacteria</taxon>
        <taxon>Pseudomonadati</taxon>
        <taxon>Pseudomonadota</taxon>
        <taxon>Gammaproteobacteria</taxon>
        <taxon>Legionellales</taxon>
        <taxon>Legionellaceae</taxon>
        <taxon>Legionella</taxon>
    </lineage>
</organism>
<dbReference type="EC" id="2.8.4.3" evidence="10 14"/>
<evidence type="ECO:0000259" key="16">
    <source>
        <dbReference type="PROSITE" id="PS51449"/>
    </source>
</evidence>
<keyword evidence="2 14" id="KW-0004">4Fe-4S</keyword>
<feature type="binding site" evidence="14">
    <location>
        <position position="164"/>
    </location>
    <ligand>
        <name>[4Fe-4S] cluster</name>
        <dbReference type="ChEBI" id="CHEBI:49883"/>
        <label>2</label>
        <note>4Fe-4S-S-AdoMet</note>
    </ligand>
</feature>
<dbReference type="PANTHER" id="PTHR43020">
    <property type="entry name" value="CDK5 REGULATORY SUBUNIT-ASSOCIATED PROTEIN 1"/>
    <property type="match status" value="1"/>
</dbReference>
<dbReference type="GO" id="GO:0046872">
    <property type="term" value="F:metal ion binding"/>
    <property type="evidence" value="ECO:0007669"/>
    <property type="project" value="UniProtKB-KW"/>
</dbReference>
<dbReference type="SFLD" id="SFLDF00273">
    <property type="entry name" value="(dimethylallyl)adenosine_tRNA"/>
    <property type="match status" value="1"/>
</dbReference>
<gene>
    <name evidence="14" type="primary">miaB</name>
    <name evidence="18" type="ORF">Lwal_0839</name>
</gene>
<comment type="cofactor">
    <cofactor evidence="14">
        <name>[4Fe-4S] cluster</name>
        <dbReference type="ChEBI" id="CHEBI:49883"/>
    </cofactor>
    <text evidence="14">Binds 2 [4Fe-4S] clusters. One cluster is coordinated with 3 cysteines and an exchangeable S-adenosyl-L-methionine.</text>
</comment>
<evidence type="ECO:0000256" key="9">
    <source>
        <dbReference type="ARBA" id="ARBA00023014"/>
    </source>
</evidence>
<evidence type="ECO:0000313" key="19">
    <source>
        <dbReference type="Proteomes" id="UP000054729"/>
    </source>
</evidence>
<evidence type="ECO:0000256" key="5">
    <source>
        <dbReference type="ARBA" id="ARBA00022691"/>
    </source>
</evidence>
<evidence type="ECO:0000256" key="11">
    <source>
        <dbReference type="ARBA" id="ARBA00050926"/>
    </source>
</evidence>
<dbReference type="RefSeq" id="WP_058479656.1">
    <property type="nucleotide sequence ID" value="NZ_CAAAIQ010000006.1"/>
</dbReference>
<evidence type="ECO:0000313" key="18">
    <source>
        <dbReference type="EMBL" id="KTD82362.1"/>
    </source>
</evidence>
<dbReference type="PANTHER" id="PTHR43020:SF2">
    <property type="entry name" value="MITOCHONDRIAL TRNA METHYLTHIOTRANSFERASE CDK5RAP1"/>
    <property type="match status" value="1"/>
</dbReference>
<keyword evidence="9 14" id="KW-0411">Iron-sulfur</keyword>
<dbReference type="FunFam" id="3.40.50.12160:FF:000001">
    <property type="entry name" value="tRNA-2-methylthio-N(6)-dimethylallyladenosine synthase"/>
    <property type="match status" value="1"/>
</dbReference>
<dbReference type="CDD" id="cd01335">
    <property type="entry name" value="Radical_SAM"/>
    <property type="match status" value="1"/>
</dbReference>
<evidence type="ECO:0000256" key="6">
    <source>
        <dbReference type="ARBA" id="ARBA00022694"/>
    </source>
</evidence>
<accession>A0A0W1ALY3</accession>
<dbReference type="OrthoDB" id="9805215at2"/>
<dbReference type="SMART" id="SM00729">
    <property type="entry name" value="Elp3"/>
    <property type="match status" value="1"/>
</dbReference>
<feature type="binding site" evidence="14">
    <location>
        <position position="157"/>
    </location>
    <ligand>
        <name>[4Fe-4S] cluster</name>
        <dbReference type="ChEBI" id="CHEBI:49883"/>
        <label>2</label>
        <note>4Fe-4S-S-AdoMet</note>
    </ligand>
</feature>
<name>A0A0W1ALY3_9GAMM</name>
<dbReference type="InterPro" id="IPR007197">
    <property type="entry name" value="rSAM"/>
</dbReference>
<feature type="binding site" evidence="14">
    <location>
        <position position="161"/>
    </location>
    <ligand>
        <name>[4Fe-4S] cluster</name>
        <dbReference type="ChEBI" id="CHEBI:49883"/>
        <label>2</label>
        <note>4Fe-4S-S-AdoMet</note>
    </ligand>
</feature>
<dbReference type="FunFam" id="3.80.30.20:FF:000001">
    <property type="entry name" value="tRNA-2-methylthio-N(6)-dimethylallyladenosine synthase 2"/>
    <property type="match status" value="1"/>
</dbReference>
<dbReference type="InterPro" id="IPR002792">
    <property type="entry name" value="TRAM_dom"/>
</dbReference>
<dbReference type="SUPFAM" id="SSF102114">
    <property type="entry name" value="Radical SAM enzymes"/>
    <property type="match status" value="1"/>
</dbReference>
<dbReference type="InterPro" id="IPR013848">
    <property type="entry name" value="Methylthiotransferase_N"/>
</dbReference>
<comment type="catalytic activity">
    <reaction evidence="12">
        <text>2-thio-N(6)-dimethylallyladenosine(37) in tRNA + S-adenosyl-L-methionine = 2-methylsulfanyl-N(6)-dimethylallyladenosine(37) in tRNA + S-adenosyl-L-homocysteine + H(+)</text>
        <dbReference type="Rhea" id="RHEA:37063"/>
        <dbReference type="Rhea" id="RHEA-COMP:10376"/>
        <dbReference type="Rhea" id="RHEA-COMP:10377"/>
        <dbReference type="ChEBI" id="CHEBI:15378"/>
        <dbReference type="ChEBI" id="CHEBI:57856"/>
        <dbReference type="ChEBI" id="CHEBI:59789"/>
        <dbReference type="ChEBI" id="CHEBI:74416"/>
        <dbReference type="ChEBI" id="CHEBI:74417"/>
    </reaction>
    <physiologicalReaction direction="left-to-right" evidence="12">
        <dbReference type="Rhea" id="RHEA:37064"/>
    </physiologicalReaction>
</comment>
<dbReference type="InterPro" id="IPR020612">
    <property type="entry name" value="Methylthiotransferase_CS"/>
</dbReference>
<dbReference type="HAMAP" id="MF_01864">
    <property type="entry name" value="tRNA_metthiotr_MiaB"/>
    <property type="match status" value="1"/>
</dbReference>
<dbReference type="PROSITE" id="PS51918">
    <property type="entry name" value="RADICAL_SAM"/>
    <property type="match status" value="1"/>
</dbReference>
<dbReference type="Pfam" id="PF04055">
    <property type="entry name" value="Radical_SAM"/>
    <property type="match status" value="1"/>
</dbReference>
<dbReference type="InterPro" id="IPR038135">
    <property type="entry name" value="Methylthiotransferase_N_sf"/>
</dbReference>
<evidence type="ECO:0000256" key="8">
    <source>
        <dbReference type="ARBA" id="ARBA00023004"/>
    </source>
</evidence>
<keyword evidence="6 14" id="KW-0819">tRNA processing</keyword>
<dbReference type="GO" id="GO:0051539">
    <property type="term" value="F:4 iron, 4 sulfur cluster binding"/>
    <property type="evidence" value="ECO:0007669"/>
    <property type="project" value="UniProtKB-UniRule"/>
</dbReference>
<dbReference type="Proteomes" id="UP000054729">
    <property type="component" value="Unassembled WGS sequence"/>
</dbReference>
<evidence type="ECO:0000256" key="1">
    <source>
        <dbReference type="ARBA" id="ARBA00003234"/>
    </source>
</evidence>
<evidence type="ECO:0000256" key="10">
    <source>
        <dbReference type="ARBA" id="ARBA00033765"/>
    </source>
</evidence>
<feature type="binding site" evidence="14">
    <location>
        <position position="83"/>
    </location>
    <ligand>
        <name>[4Fe-4S] cluster</name>
        <dbReference type="ChEBI" id="CHEBI:49883"/>
        <label>1</label>
    </ligand>
</feature>
<dbReference type="NCBIfam" id="TIGR00089">
    <property type="entry name" value="MiaB/RimO family radical SAM methylthiotransferase"/>
    <property type="match status" value="1"/>
</dbReference>
<dbReference type="GO" id="GO:0005829">
    <property type="term" value="C:cytosol"/>
    <property type="evidence" value="ECO:0007669"/>
    <property type="project" value="TreeGrafter"/>
</dbReference>
<comment type="catalytic activity">
    <reaction evidence="13">
        <text>N(6)-dimethylallyladenosine(37) in tRNA + (sulfur carrier)-SH + AH2 + 2 S-adenosyl-L-methionine = 2-methylsulfanyl-N(6)-dimethylallyladenosine(37) in tRNA + (sulfur carrier)-H + 5'-deoxyadenosine + L-methionine + A + S-adenosyl-L-homocysteine + 2 H(+)</text>
        <dbReference type="Rhea" id="RHEA:37067"/>
        <dbReference type="Rhea" id="RHEA-COMP:10375"/>
        <dbReference type="Rhea" id="RHEA-COMP:10376"/>
        <dbReference type="Rhea" id="RHEA-COMP:14737"/>
        <dbReference type="Rhea" id="RHEA-COMP:14739"/>
        <dbReference type="ChEBI" id="CHEBI:13193"/>
        <dbReference type="ChEBI" id="CHEBI:15378"/>
        <dbReference type="ChEBI" id="CHEBI:17319"/>
        <dbReference type="ChEBI" id="CHEBI:17499"/>
        <dbReference type="ChEBI" id="CHEBI:29917"/>
        <dbReference type="ChEBI" id="CHEBI:57844"/>
        <dbReference type="ChEBI" id="CHEBI:57856"/>
        <dbReference type="ChEBI" id="CHEBI:59789"/>
        <dbReference type="ChEBI" id="CHEBI:64428"/>
        <dbReference type="ChEBI" id="CHEBI:74415"/>
        <dbReference type="ChEBI" id="CHEBI:74417"/>
        <dbReference type="EC" id="2.8.4.3"/>
    </reaction>
    <physiologicalReaction direction="left-to-right" evidence="13">
        <dbReference type="Rhea" id="RHEA:37068"/>
    </physiologicalReaction>
</comment>
<evidence type="ECO:0000256" key="12">
    <source>
        <dbReference type="ARBA" id="ARBA00052380"/>
    </source>
</evidence>
<dbReference type="EMBL" id="LNZB01000015">
    <property type="protein sequence ID" value="KTD82362.1"/>
    <property type="molecule type" value="Genomic_DNA"/>
</dbReference>
<dbReference type="SFLD" id="SFLDG01061">
    <property type="entry name" value="methylthiotransferase"/>
    <property type="match status" value="1"/>
</dbReference>
<dbReference type="InterPro" id="IPR058240">
    <property type="entry name" value="rSAM_sf"/>
</dbReference>
<feature type="domain" description="Radical SAM core" evidence="17">
    <location>
        <begin position="143"/>
        <end position="375"/>
    </location>
</feature>
<protein>
    <recommendedName>
        <fullName evidence="10 14">tRNA-2-methylthio-N(6)-dimethylallyladenosine synthase</fullName>
        <ecNumber evidence="10 14">2.8.4.3</ecNumber>
    </recommendedName>
    <alternativeName>
        <fullName evidence="14">(Dimethylallyl)adenosine tRNA methylthiotransferase MiaB</fullName>
    </alternativeName>
    <alternativeName>
        <fullName evidence="14">tRNA-i(6)A37 methylthiotransferase</fullName>
    </alternativeName>
</protein>
<evidence type="ECO:0000256" key="4">
    <source>
        <dbReference type="ARBA" id="ARBA00022679"/>
    </source>
</evidence>
<comment type="caution">
    <text evidence="18">The sequence shown here is derived from an EMBL/GenBank/DDBJ whole genome shotgun (WGS) entry which is preliminary data.</text>
</comment>
<dbReference type="SFLD" id="SFLDG01082">
    <property type="entry name" value="B12-binding_domain_containing"/>
    <property type="match status" value="1"/>
</dbReference>
<evidence type="ECO:0000256" key="2">
    <source>
        <dbReference type="ARBA" id="ARBA00022485"/>
    </source>
</evidence>
<keyword evidence="5 14" id="KW-0949">S-adenosyl-L-methionine</keyword>
<dbReference type="Pfam" id="PF00919">
    <property type="entry name" value="UPF0004"/>
    <property type="match status" value="1"/>
</dbReference>
<dbReference type="Gene3D" id="3.40.50.12160">
    <property type="entry name" value="Methylthiotransferase, N-terminal domain"/>
    <property type="match status" value="1"/>
</dbReference>
<comment type="subunit">
    <text evidence="14">Monomer.</text>
</comment>